<comment type="similarity">
    <text evidence="2">Belongs to the ABC transporter superfamily.</text>
</comment>
<dbReference type="PROSITE" id="PS50893">
    <property type="entry name" value="ABC_TRANSPORTER_2"/>
    <property type="match status" value="1"/>
</dbReference>
<evidence type="ECO:0000256" key="4">
    <source>
        <dbReference type="ARBA" id="ARBA00022448"/>
    </source>
</evidence>
<evidence type="ECO:0000256" key="9">
    <source>
        <dbReference type="ARBA" id="ARBA00022970"/>
    </source>
</evidence>
<evidence type="ECO:0000256" key="10">
    <source>
        <dbReference type="ARBA" id="ARBA00023136"/>
    </source>
</evidence>
<dbReference type="GO" id="GO:0005886">
    <property type="term" value="C:plasma membrane"/>
    <property type="evidence" value="ECO:0007669"/>
    <property type="project" value="UniProtKB-ARBA"/>
</dbReference>
<dbReference type="InterPro" id="IPR045865">
    <property type="entry name" value="ACT-like_dom_sf"/>
</dbReference>
<dbReference type="GO" id="GO:0006865">
    <property type="term" value="P:amino acid transport"/>
    <property type="evidence" value="ECO:0007669"/>
    <property type="project" value="UniProtKB-KW"/>
</dbReference>
<keyword evidence="9" id="KW-0029">Amino-acid transport</keyword>
<organism evidence="12 13">
    <name type="scientific">Entomospira culicis</name>
    <dbReference type="NCBI Taxonomy" id="2719989"/>
    <lineage>
        <taxon>Bacteria</taxon>
        <taxon>Pseudomonadati</taxon>
        <taxon>Spirochaetota</taxon>
        <taxon>Spirochaetia</taxon>
        <taxon>Spirochaetales</taxon>
        <taxon>Spirochaetaceae</taxon>
        <taxon>Entomospira</taxon>
    </lineage>
</organism>
<comment type="caution">
    <text evidence="12">The sequence shown here is derived from an EMBL/GenBank/DDBJ whole genome shotgun (WGS) entry which is preliminary data.</text>
</comment>
<evidence type="ECO:0000256" key="1">
    <source>
        <dbReference type="ARBA" id="ARBA00002579"/>
    </source>
</evidence>
<keyword evidence="10" id="KW-0472">Membrane</keyword>
<evidence type="ECO:0000313" key="13">
    <source>
        <dbReference type="Proteomes" id="UP000778951"/>
    </source>
</evidence>
<feature type="domain" description="ABC transporter" evidence="11">
    <location>
        <begin position="2"/>
        <end position="241"/>
    </location>
</feature>
<dbReference type="InterPro" id="IPR027417">
    <property type="entry name" value="P-loop_NTPase"/>
</dbReference>
<dbReference type="PANTHER" id="PTHR43166">
    <property type="entry name" value="AMINO ACID IMPORT ATP-BINDING PROTEIN"/>
    <property type="match status" value="1"/>
</dbReference>
<dbReference type="InterPro" id="IPR017871">
    <property type="entry name" value="ABC_transporter-like_CS"/>
</dbReference>
<protein>
    <recommendedName>
        <fullName evidence="3">Cell division ATP-binding protein FtsE</fullName>
    </recommendedName>
</protein>
<name>A0A968GHY6_9SPIO</name>
<evidence type="ECO:0000313" key="12">
    <source>
        <dbReference type="EMBL" id="NIZ69362.1"/>
    </source>
</evidence>
<dbReference type="SMART" id="SM00930">
    <property type="entry name" value="NIL"/>
    <property type="match status" value="1"/>
</dbReference>
<dbReference type="InterPro" id="IPR050086">
    <property type="entry name" value="MetN_ABC_transporter-like"/>
</dbReference>
<dbReference type="Pfam" id="PF00005">
    <property type="entry name" value="ABC_tran"/>
    <property type="match status" value="1"/>
</dbReference>
<keyword evidence="8" id="KW-1278">Translocase</keyword>
<evidence type="ECO:0000259" key="11">
    <source>
        <dbReference type="PROSITE" id="PS50893"/>
    </source>
</evidence>
<dbReference type="PROSITE" id="PS00211">
    <property type="entry name" value="ABC_TRANSPORTER_1"/>
    <property type="match status" value="1"/>
</dbReference>
<keyword evidence="5" id="KW-1003">Cell membrane</keyword>
<evidence type="ECO:0000256" key="8">
    <source>
        <dbReference type="ARBA" id="ARBA00022967"/>
    </source>
</evidence>
<dbReference type="SUPFAM" id="SSF52540">
    <property type="entry name" value="P-loop containing nucleoside triphosphate hydrolases"/>
    <property type="match status" value="1"/>
</dbReference>
<dbReference type="InterPro" id="IPR018449">
    <property type="entry name" value="NIL_domain"/>
</dbReference>
<evidence type="ECO:0000256" key="7">
    <source>
        <dbReference type="ARBA" id="ARBA00022840"/>
    </source>
</evidence>
<dbReference type="PANTHER" id="PTHR43166:SF30">
    <property type="entry name" value="METHIONINE IMPORT ATP-BINDING PROTEIN METN"/>
    <property type="match status" value="1"/>
</dbReference>
<evidence type="ECO:0000256" key="5">
    <source>
        <dbReference type="ARBA" id="ARBA00022475"/>
    </source>
</evidence>
<sequence>MIEFQQITKRYDQRKEPFFALNQVSLSIPDGSITGILGQSGAGKSTLLRLINGLVRPTSGKVLIDGQEIQQLKDAQLRPIRHQMSMIFQHFNLFATKTVYQNIAIALQAVGVPKDQHQKRITKVLNEVGLPHKIDSYPSQLSGGEKQRVGIARALITEPKYLLCDEITSALDPKSAKEILELLRRIHQERKLTIVFITHQIEAVMALCQEVILMEEGAVIHRSSTLDLFLHIDNPTTATYLKAVIYDVQIEHDNVYQLIYVGKILQEDSILSHMIRTFHVDVNIIHAKVLLIGEEHLGYLYLQIIGDKQSQAITYLREQGILVHALENQRFLEKKS</sequence>
<dbReference type="EMBL" id="JAATLM010000001">
    <property type="protein sequence ID" value="NIZ69362.1"/>
    <property type="molecule type" value="Genomic_DNA"/>
</dbReference>
<dbReference type="InterPro" id="IPR003439">
    <property type="entry name" value="ABC_transporter-like_ATP-bd"/>
</dbReference>
<keyword evidence="4" id="KW-0813">Transport</keyword>
<keyword evidence="6" id="KW-0547">Nucleotide-binding</keyword>
<dbReference type="FunFam" id="3.40.50.300:FF:000056">
    <property type="entry name" value="Cell division ATP-binding protein FtsE"/>
    <property type="match status" value="1"/>
</dbReference>
<proteinExistence type="inferred from homology"/>
<dbReference type="GO" id="GO:0005524">
    <property type="term" value="F:ATP binding"/>
    <property type="evidence" value="ECO:0007669"/>
    <property type="project" value="UniProtKB-KW"/>
</dbReference>
<reference evidence="12" key="1">
    <citation type="submission" date="2020-03" db="EMBL/GenBank/DDBJ databases">
        <title>Spirochaetal bacteria isolated from arthropods constitute a novel genus Entomospira genus novum within the order Spirochaetales.</title>
        <authorList>
            <person name="Grana-Miraglia L."/>
            <person name="Sikutova S."/>
            <person name="Fingerle V."/>
            <person name="Sing A."/>
            <person name="Castillo-Ramirez S."/>
            <person name="Margos G."/>
            <person name="Rudolf I."/>
        </authorList>
    </citation>
    <scope>NUCLEOTIDE SEQUENCE</scope>
    <source>
        <strain evidence="12">BR149</strain>
    </source>
</reference>
<keyword evidence="7 12" id="KW-0067">ATP-binding</keyword>
<dbReference type="Gene3D" id="3.30.70.260">
    <property type="match status" value="1"/>
</dbReference>
<accession>A0A968GHY6</accession>
<dbReference type="Gene3D" id="3.40.50.300">
    <property type="entry name" value="P-loop containing nucleotide triphosphate hydrolases"/>
    <property type="match status" value="1"/>
</dbReference>
<gene>
    <name evidence="12" type="ORF">HCT48_03925</name>
</gene>
<dbReference type="SUPFAM" id="SSF55021">
    <property type="entry name" value="ACT-like"/>
    <property type="match status" value="1"/>
</dbReference>
<keyword evidence="13" id="KW-1185">Reference proteome</keyword>
<dbReference type="GO" id="GO:0016887">
    <property type="term" value="F:ATP hydrolysis activity"/>
    <property type="evidence" value="ECO:0007669"/>
    <property type="project" value="InterPro"/>
</dbReference>
<dbReference type="AlphaFoldDB" id="A0A968GHY6"/>
<comment type="function">
    <text evidence="1">Part of the ABC transporter FtsEX involved in cellular division. Important for assembly or stability of the septal ring.</text>
</comment>
<dbReference type="InterPro" id="IPR003593">
    <property type="entry name" value="AAA+_ATPase"/>
</dbReference>
<dbReference type="Proteomes" id="UP000778951">
    <property type="component" value="Unassembled WGS sequence"/>
</dbReference>
<evidence type="ECO:0000256" key="2">
    <source>
        <dbReference type="ARBA" id="ARBA00005417"/>
    </source>
</evidence>
<evidence type="ECO:0000256" key="6">
    <source>
        <dbReference type="ARBA" id="ARBA00022741"/>
    </source>
</evidence>
<dbReference type="SMART" id="SM00382">
    <property type="entry name" value="AAA"/>
    <property type="match status" value="1"/>
</dbReference>
<dbReference type="RefSeq" id="WP_167695455.1">
    <property type="nucleotide sequence ID" value="NZ_CP118181.1"/>
</dbReference>
<evidence type="ECO:0000256" key="3">
    <source>
        <dbReference type="ARBA" id="ARBA00020019"/>
    </source>
</evidence>
<dbReference type="Pfam" id="PF09383">
    <property type="entry name" value="NIL"/>
    <property type="match status" value="1"/>
</dbReference>